<protein>
    <submittedName>
        <fullName evidence="2">Uncharacterized protein</fullName>
    </submittedName>
</protein>
<feature type="transmembrane region" description="Helical" evidence="1">
    <location>
        <begin position="7"/>
        <end position="25"/>
    </location>
</feature>
<evidence type="ECO:0000256" key="1">
    <source>
        <dbReference type="SAM" id="Phobius"/>
    </source>
</evidence>
<comment type="caution">
    <text evidence="2">The sequence shown here is derived from an EMBL/GenBank/DDBJ whole genome shotgun (WGS) entry which is preliminary data.</text>
</comment>
<keyword evidence="1" id="KW-0472">Membrane</keyword>
<keyword evidence="1" id="KW-0812">Transmembrane</keyword>
<organism evidence="2 3">
    <name type="scientific">Lactococcus cremoris subsp. cremoris GE214</name>
    <dbReference type="NCBI Taxonomy" id="1415168"/>
    <lineage>
        <taxon>Bacteria</taxon>
        <taxon>Bacillati</taxon>
        <taxon>Bacillota</taxon>
        <taxon>Bacilli</taxon>
        <taxon>Lactobacillales</taxon>
        <taxon>Streptococcaceae</taxon>
        <taxon>Lactococcus</taxon>
        <taxon>Lactococcus cremoris subsp. cremoris</taxon>
    </lineage>
</organism>
<accession>A0A084A7N3</accession>
<name>A0A084A7N3_LACLC</name>
<dbReference type="EMBL" id="AZSI01000203">
    <property type="protein sequence ID" value="KEY61312.1"/>
    <property type="molecule type" value="Genomic_DNA"/>
</dbReference>
<evidence type="ECO:0000313" key="3">
    <source>
        <dbReference type="Proteomes" id="UP000028401"/>
    </source>
</evidence>
<proteinExistence type="predicted"/>
<dbReference type="Proteomes" id="UP000028401">
    <property type="component" value="Unassembled WGS sequence"/>
</dbReference>
<reference evidence="2 3" key="1">
    <citation type="submission" date="2014-06" db="EMBL/GenBank/DDBJ databases">
        <title>Draft genome sequence of the putrescine producing strain Lactococcus lactis subsp cremoris GE214.</title>
        <authorList>
            <person name="Ladero V."/>
            <person name="Linares D.M."/>
            <person name="del Rio B."/>
            <person name="Mayo B."/>
            <person name="Martin M.C."/>
            <person name="Fernandez M."/>
            <person name="Alvarez M.A."/>
        </authorList>
    </citation>
    <scope>NUCLEOTIDE SEQUENCE [LARGE SCALE GENOMIC DNA]</scope>
    <source>
        <strain evidence="2 3">GE214</strain>
    </source>
</reference>
<sequence>MATGKKIILIILDLLLLTLVLPMTWDYYNFMEYDWITTTSSNIPFIGKYMIDYLFWGNIVLTVILIIALIVVLFYP</sequence>
<gene>
    <name evidence="2" type="ORF">U725_02557</name>
</gene>
<keyword evidence="1" id="KW-1133">Transmembrane helix</keyword>
<evidence type="ECO:0000313" key="2">
    <source>
        <dbReference type="EMBL" id="KEY61312.1"/>
    </source>
</evidence>
<dbReference type="AlphaFoldDB" id="A0A084A7N3"/>
<feature type="non-terminal residue" evidence="2">
    <location>
        <position position="76"/>
    </location>
</feature>
<feature type="transmembrane region" description="Helical" evidence="1">
    <location>
        <begin position="53"/>
        <end position="75"/>
    </location>
</feature>